<accession>M2RTH6</accession>
<dbReference type="InterPro" id="IPR003903">
    <property type="entry name" value="UIM_dom"/>
</dbReference>
<dbReference type="GO" id="GO:0005739">
    <property type="term" value="C:mitochondrion"/>
    <property type="evidence" value="ECO:0007669"/>
    <property type="project" value="TreeGrafter"/>
</dbReference>
<dbReference type="PANTHER" id="PTHR14464:SF4">
    <property type="entry name" value="EXONUCLEASE V"/>
    <property type="match status" value="1"/>
</dbReference>
<feature type="compositionally biased region" description="Low complexity" evidence="2">
    <location>
        <begin position="298"/>
        <end position="309"/>
    </location>
</feature>
<sequence>MSDDEYACYYDPEIEEVPNTPLGAGQAESQPETLPALFEVDEYDAYDFSEFTGEELAGLEALAATPGTCAALGDDSRGGPRLEIALEGTSNSIHFIKAPRGQDVSFKQWLKPSRSPYQLFRRGKGRLSVTDVTGLAWCEVQFDYGLRQGRSRKLAERPKEFVTAQGKTIAVDQKAAVINDRIVKKGQAVHKTLEREIRPEEVEVDIATLEEEWALKLVKMIACMQDLMTGGCCREMPVFGLIQGQMISGIIDELVRIPAPELVEAPHEDTSAEISPRSLGKRGSPSTPSKVKSKRSRTSPPSSQSQITSFFQATDNGSSSPQTPPPKAATLPDSSPLHRPQRIYPFTLHLSDTKTRRTATLPSDEDTLTSRLQLMLYHRLLSNVMADPKSRSETIMPLDFDAFWLRAGVDPSRSFSGQFMTQASLMFASEEHVALNSLNALVTAWRHHIDALGVEGVDHTLTLRYRAQPGHRRRSRDTRAFEGGSILSAEERQAAAQATQASFNTPPGTFGGLDNGLAQALGGSLEGPAWAGYSLESEDMQLQWALQASLKTAERNTITTKDDLSVAADEDTEALAGPASEAIRDETGILSGSPNADAITPPLEDDSSGGDIGQRVMSMEELDLEAQILGVKEFPVDNKMLDQHLISALEYWHGDRAPRGVDITKTKRCMTCEYREGCEWREQKAEELEELRNRAAH</sequence>
<feature type="compositionally biased region" description="Polar residues" evidence="2">
    <location>
        <begin position="310"/>
        <end position="321"/>
    </location>
</feature>
<gene>
    <name evidence="3" type="ORF">CERSUDRAFT_90860</name>
</gene>
<dbReference type="Proteomes" id="UP000016930">
    <property type="component" value="Unassembled WGS sequence"/>
</dbReference>
<evidence type="ECO:0000313" key="3">
    <source>
        <dbReference type="EMBL" id="EMD42251.1"/>
    </source>
</evidence>
<dbReference type="HOGENOM" id="CLU_013225_2_0_1"/>
<dbReference type="PROSITE" id="PS50330">
    <property type="entry name" value="UIM"/>
    <property type="match status" value="1"/>
</dbReference>
<keyword evidence="4" id="KW-1185">Reference proteome</keyword>
<feature type="region of interest" description="Disordered" evidence="2">
    <location>
        <begin position="589"/>
        <end position="611"/>
    </location>
</feature>
<protein>
    <recommendedName>
        <fullName evidence="5">Exonuclease V</fullName>
    </recommendedName>
</protein>
<feature type="region of interest" description="Disordered" evidence="2">
    <location>
        <begin position="266"/>
        <end position="338"/>
    </location>
</feature>
<proteinExistence type="inferred from homology"/>
<dbReference type="Pfam" id="PF09810">
    <property type="entry name" value="Exo5"/>
    <property type="match status" value="2"/>
</dbReference>
<reference evidence="3 4" key="1">
    <citation type="journal article" date="2012" name="Proc. Natl. Acad. Sci. U.S.A.">
        <title>Comparative genomics of Ceriporiopsis subvermispora and Phanerochaete chrysosporium provide insight into selective ligninolysis.</title>
        <authorList>
            <person name="Fernandez-Fueyo E."/>
            <person name="Ruiz-Duenas F.J."/>
            <person name="Ferreira P."/>
            <person name="Floudas D."/>
            <person name="Hibbett D.S."/>
            <person name="Canessa P."/>
            <person name="Larrondo L.F."/>
            <person name="James T.Y."/>
            <person name="Seelenfreund D."/>
            <person name="Lobos S."/>
            <person name="Polanco R."/>
            <person name="Tello M."/>
            <person name="Honda Y."/>
            <person name="Watanabe T."/>
            <person name="Watanabe T."/>
            <person name="Ryu J.S."/>
            <person name="Kubicek C.P."/>
            <person name="Schmoll M."/>
            <person name="Gaskell J."/>
            <person name="Hammel K.E."/>
            <person name="St John F.J."/>
            <person name="Vanden Wymelenberg A."/>
            <person name="Sabat G."/>
            <person name="Splinter BonDurant S."/>
            <person name="Syed K."/>
            <person name="Yadav J.S."/>
            <person name="Doddapaneni H."/>
            <person name="Subramanian V."/>
            <person name="Lavin J.L."/>
            <person name="Oguiza J.A."/>
            <person name="Perez G."/>
            <person name="Pisabarro A.G."/>
            <person name="Ramirez L."/>
            <person name="Santoyo F."/>
            <person name="Master E."/>
            <person name="Coutinho P.M."/>
            <person name="Henrissat B."/>
            <person name="Lombard V."/>
            <person name="Magnuson J.K."/>
            <person name="Kuees U."/>
            <person name="Hori C."/>
            <person name="Igarashi K."/>
            <person name="Samejima M."/>
            <person name="Held B.W."/>
            <person name="Barry K.W."/>
            <person name="LaButti K.M."/>
            <person name="Lapidus A."/>
            <person name="Lindquist E.A."/>
            <person name="Lucas S.M."/>
            <person name="Riley R."/>
            <person name="Salamov A.A."/>
            <person name="Hoffmeister D."/>
            <person name="Schwenk D."/>
            <person name="Hadar Y."/>
            <person name="Yarden O."/>
            <person name="de Vries R.P."/>
            <person name="Wiebenga A."/>
            <person name="Stenlid J."/>
            <person name="Eastwood D."/>
            <person name="Grigoriev I.V."/>
            <person name="Berka R.M."/>
            <person name="Blanchette R.A."/>
            <person name="Kersten P."/>
            <person name="Martinez A.T."/>
            <person name="Vicuna R."/>
            <person name="Cullen D."/>
        </authorList>
    </citation>
    <scope>NUCLEOTIDE SEQUENCE [LARGE SCALE GENOMIC DNA]</scope>
    <source>
        <strain evidence="3 4">B</strain>
    </source>
</reference>
<name>M2RTH6_CERS8</name>
<evidence type="ECO:0000256" key="1">
    <source>
        <dbReference type="ARBA" id="ARBA00009797"/>
    </source>
</evidence>
<organism evidence="3 4">
    <name type="scientific">Ceriporiopsis subvermispora (strain B)</name>
    <name type="common">White-rot fungus</name>
    <name type="synonym">Gelatoporia subvermispora</name>
    <dbReference type="NCBI Taxonomy" id="914234"/>
    <lineage>
        <taxon>Eukaryota</taxon>
        <taxon>Fungi</taxon>
        <taxon>Dikarya</taxon>
        <taxon>Basidiomycota</taxon>
        <taxon>Agaricomycotina</taxon>
        <taxon>Agaricomycetes</taxon>
        <taxon>Polyporales</taxon>
        <taxon>Gelatoporiaceae</taxon>
        <taxon>Gelatoporia</taxon>
    </lineage>
</organism>
<dbReference type="GO" id="GO:0045145">
    <property type="term" value="F:single-stranded DNA 5'-3' DNA exonuclease activity"/>
    <property type="evidence" value="ECO:0007669"/>
    <property type="project" value="InterPro"/>
</dbReference>
<evidence type="ECO:0000256" key="2">
    <source>
        <dbReference type="SAM" id="MobiDB-lite"/>
    </source>
</evidence>
<evidence type="ECO:0008006" key="5">
    <source>
        <dbReference type="Google" id="ProtNLM"/>
    </source>
</evidence>
<dbReference type="GO" id="GO:0005634">
    <property type="term" value="C:nucleus"/>
    <property type="evidence" value="ECO:0007669"/>
    <property type="project" value="TreeGrafter"/>
</dbReference>
<dbReference type="OrthoDB" id="354769at2759"/>
<dbReference type="PANTHER" id="PTHR14464">
    <property type="entry name" value="EXONUCLEASE V"/>
    <property type="match status" value="1"/>
</dbReference>
<evidence type="ECO:0000313" key="4">
    <source>
        <dbReference type="Proteomes" id="UP000016930"/>
    </source>
</evidence>
<dbReference type="GO" id="GO:0036297">
    <property type="term" value="P:interstrand cross-link repair"/>
    <property type="evidence" value="ECO:0007669"/>
    <property type="project" value="TreeGrafter"/>
</dbReference>
<dbReference type="InterPro" id="IPR019190">
    <property type="entry name" value="EXOV"/>
</dbReference>
<dbReference type="EMBL" id="KB445791">
    <property type="protein sequence ID" value="EMD42251.1"/>
    <property type="molecule type" value="Genomic_DNA"/>
</dbReference>
<dbReference type="AlphaFoldDB" id="M2RTH6"/>
<comment type="similarity">
    <text evidence="1">Belongs to the EXO5 family.</text>
</comment>